<comment type="caution">
    <text evidence="1">The sequence shown here is derived from an EMBL/GenBank/DDBJ whole genome shotgun (WGS) entry which is preliminary data.</text>
</comment>
<evidence type="ECO:0000313" key="1">
    <source>
        <dbReference type="EMBL" id="MBD1365177.1"/>
    </source>
</evidence>
<name>A0ABR7WVA8_9SPHI</name>
<reference evidence="1 2" key="1">
    <citation type="submission" date="2020-09" db="EMBL/GenBank/DDBJ databases">
        <title>Novel species of Mucilaginibacter isolated from a glacier on the Tibetan Plateau.</title>
        <authorList>
            <person name="Liu Q."/>
            <person name="Xin Y.-H."/>
        </authorList>
    </citation>
    <scope>NUCLEOTIDE SEQUENCE [LARGE SCALE GENOMIC DNA]</scope>
    <source>
        <strain evidence="1 2">ZT4R22</strain>
    </source>
</reference>
<dbReference type="EMBL" id="JACWMY010000007">
    <property type="protein sequence ID" value="MBD1365177.1"/>
    <property type="molecule type" value="Genomic_DNA"/>
</dbReference>
<keyword evidence="2" id="KW-1185">Reference proteome</keyword>
<organism evidence="1 2">
    <name type="scientific">Mucilaginibacter pankratovii</name>
    <dbReference type="NCBI Taxonomy" id="2772110"/>
    <lineage>
        <taxon>Bacteria</taxon>
        <taxon>Pseudomonadati</taxon>
        <taxon>Bacteroidota</taxon>
        <taxon>Sphingobacteriia</taxon>
        <taxon>Sphingobacteriales</taxon>
        <taxon>Sphingobacteriaceae</taxon>
        <taxon>Mucilaginibacter</taxon>
    </lineage>
</organism>
<accession>A0ABR7WVA8</accession>
<sequence length="137" mass="15496">MHHADLSNSQFLHQIETVTINPELFTHEAHIRMAWLYLNGFNQEMALQHISTAIKGIDAKYAGGMKFHHTITVVFANKIAALMQHKAHKSWQEFVAANAGLGISKKFLSNYYSDELLYSDKAKTQFVSPDKKPLPAL</sequence>
<evidence type="ECO:0000313" key="2">
    <source>
        <dbReference type="Proteomes" id="UP000606600"/>
    </source>
</evidence>
<gene>
    <name evidence="1" type="ORF">IDJ77_15280</name>
</gene>
<protein>
    <submittedName>
        <fullName evidence="1">Uncharacterized protein</fullName>
    </submittedName>
</protein>
<dbReference type="Proteomes" id="UP000606600">
    <property type="component" value="Unassembled WGS sequence"/>
</dbReference>
<proteinExistence type="predicted"/>
<dbReference type="RefSeq" id="WP_191189835.1">
    <property type="nucleotide sequence ID" value="NZ_JACWMY010000007.1"/>
</dbReference>